<organism evidence="1 2">
    <name type="scientific">Cymbomonas tetramitiformis</name>
    <dbReference type="NCBI Taxonomy" id="36881"/>
    <lineage>
        <taxon>Eukaryota</taxon>
        <taxon>Viridiplantae</taxon>
        <taxon>Chlorophyta</taxon>
        <taxon>Pyramimonadophyceae</taxon>
        <taxon>Pyramimonadales</taxon>
        <taxon>Pyramimonadaceae</taxon>
        <taxon>Cymbomonas</taxon>
    </lineage>
</organism>
<sequence length="123" mass="13430">MEPHHSYVSLPHTGAAYAYHTPSAAPGPIPQPQWSWSGHYPFRSDIPTPYMSVAPLTTAYTGRPQHDPASIAYGERAVQMVLQRRQEAEYAAHVSAAYPPQPCRAAALEGIMEVTLLSQSSTL</sequence>
<keyword evidence="2" id="KW-1185">Reference proteome</keyword>
<protein>
    <submittedName>
        <fullName evidence="1">Uncharacterized protein</fullName>
    </submittedName>
</protein>
<gene>
    <name evidence="1" type="ORF">CYMTET_7319</name>
</gene>
<accession>A0AAE0GX78</accession>
<name>A0AAE0GX78_9CHLO</name>
<dbReference type="EMBL" id="LGRX02001980">
    <property type="protein sequence ID" value="KAK3285066.1"/>
    <property type="molecule type" value="Genomic_DNA"/>
</dbReference>
<evidence type="ECO:0000313" key="2">
    <source>
        <dbReference type="Proteomes" id="UP001190700"/>
    </source>
</evidence>
<proteinExistence type="predicted"/>
<dbReference type="AlphaFoldDB" id="A0AAE0GX78"/>
<comment type="caution">
    <text evidence="1">The sequence shown here is derived from an EMBL/GenBank/DDBJ whole genome shotgun (WGS) entry which is preliminary data.</text>
</comment>
<reference evidence="1 2" key="1">
    <citation type="journal article" date="2015" name="Genome Biol. Evol.">
        <title>Comparative Genomics of a Bacterivorous Green Alga Reveals Evolutionary Causalities and Consequences of Phago-Mixotrophic Mode of Nutrition.</title>
        <authorList>
            <person name="Burns J.A."/>
            <person name="Paasch A."/>
            <person name="Narechania A."/>
            <person name="Kim E."/>
        </authorList>
    </citation>
    <scope>NUCLEOTIDE SEQUENCE [LARGE SCALE GENOMIC DNA]</scope>
    <source>
        <strain evidence="1 2">PLY_AMNH</strain>
    </source>
</reference>
<evidence type="ECO:0000313" key="1">
    <source>
        <dbReference type="EMBL" id="KAK3285066.1"/>
    </source>
</evidence>
<dbReference type="Proteomes" id="UP001190700">
    <property type="component" value="Unassembled WGS sequence"/>
</dbReference>